<organism evidence="3 4">
    <name type="scientific">Xenopus laevis</name>
    <name type="common">African clawed frog</name>
    <dbReference type="NCBI Taxonomy" id="8355"/>
    <lineage>
        <taxon>Eukaryota</taxon>
        <taxon>Metazoa</taxon>
        <taxon>Chordata</taxon>
        <taxon>Craniata</taxon>
        <taxon>Vertebrata</taxon>
        <taxon>Euteleostomi</taxon>
        <taxon>Amphibia</taxon>
        <taxon>Batrachia</taxon>
        <taxon>Anura</taxon>
        <taxon>Pipoidea</taxon>
        <taxon>Pipidae</taxon>
        <taxon>Xenopodinae</taxon>
        <taxon>Xenopus</taxon>
        <taxon>Xenopus</taxon>
    </lineage>
</organism>
<evidence type="ECO:0000259" key="2">
    <source>
        <dbReference type="Pfam" id="PF17919"/>
    </source>
</evidence>
<dbReference type="InterPro" id="IPR050951">
    <property type="entry name" value="Retrovirus_Pol_polyprotein"/>
</dbReference>
<keyword evidence="3" id="KW-1185">Reference proteome</keyword>
<dbReference type="InterPro" id="IPR041577">
    <property type="entry name" value="RT_RNaseH_2"/>
</dbReference>
<evidence type="ECO:0000313" key="4">
    <source>
        <dbReference type="RefSeq" id="XP_018117756.1"/>
    </source>
</evidence>
<accession>A0A8J0V9L4</accession>
<dbReference type="AlphaFoldDB" id="A0A8J0V9L4"/>
<dbReference type="Pfam" id="PF17919">
    <property type="entry name" value="RT_RNaseH_2"/>
    <property type="match status" value="1"/>
</dbReference>
<dbReference type="GO" id="GO:0003824">
    <property type="term" value="F:catalytic activity"/>
    <property type="evidence" value="ECO:0007669"/>
    <property type="project" value="UniProtKB-KW"/>
</dbReference>
<dbReference type="FunFam" id="3.30.70.270:FF:000020">
    <property type="entry name" value="Transposon Tf2-6 polyprotein-like Protein"/>
    <property type="match status" value="1"/>
</dbReference>
<keyword evidence="1" id="KW-0511">Multifunctional enzyme</keyword>
<dbReference type="RefSeq" id="XP_018117756.1">
    <property type="nucleotide sequence ID" value="XM_018262267.1"/>
</dbReference>
<dbReference type="InterPro" id="IPR043128">
    <property type="entry name" value="Rev_trsase/Diguanyl_cyclase"/>
</dbReference>
<proteinExistence type="predicted"/>
<dbReference type="GeneID" id="108716138"/>
<dbReference type="PANTHER" id="PTHR37984">
    <property type="entry name" value="PROTEIN CBG26694"/>
    <property type="match status" value="1"/>
</dbReference>
<dbReference type="KEGG" id="xla:108716138"/>
<dbReference type="OrthoDB" id="8000983at2759"/>
<protein>
    <submittedName>
        <fullName evidence="4">Uncharacterized mitochondrial protein AtMg00860-like</fullName>
    </submittedName>
</protein>
<name>A0A8J0V9L4_XENLA</name>
<dbReference type="InterPro" id="IPR043502">
    <property type="entry name" value="DNA/RNA_pol_sf"/>
</dbReference>
<gene>
    <name evidence="4" type="primary">LOC108716138</name>
</gene>
<reference evidence="4" key="1">
    <citation type="submission" date="2025-08" db="UniProtKB">
        <authorList>
            <consortium name="RefSeq"/>
        </authorList>
    </citation>
    <scope>IDENTIFICATION</scope>
    <source>
        <strain evidence="4">J_2021</strain>
        <tissue evidence="4">Erythrocytes</tissue>
    </source>
</reference>
<dbReference type="Proteomes" id="UP000186698">
    <property type="component" value="Chromosome 5L"/>
</dbReference>
<sequence length="144" mass="16374">MKEVLSHLRENSLFAKLEKCVFEVPKIPFLGYIIFCEGFEMDPSKVMAIQDWPLPTNTKAIQRFVGFANYYRRFSSHIAPVLALIRKGGKPNAWPPHTLETFQSLKDSFVSAYVLQHPDLLQPFFIEVDASDIGAGAILSERSR</sequence>
<feature type="domain" description="Reverse transcriptase/retrotransposon-derived protein RNase H-like" evidence="2">
    <location>
        <begin position="94"/>
        <end position="142"/>
    </location>
</feature>
<dbReference type="PANTHER" id="PTHR37984:SF5">
    <property type="entry name" value="PROTEIN NYNRIN-LIKE"/>
    <property type="match status" value="1"/>
</dbReference>
<evidence type="ECO:0000313" key="3">
    <source>
        <dbReference type="Proteomes" id="UP000186698"/>
    </source>
</evidence>
<evidence type="ECO:0000256" key="1">
    <source>
        <dbReference type="ARBA" id="ARBA00023268"/>
    </source>
</evidence>
<dbReference type="Gene3D" id="3.30.70.270">
    <property type="match status" value="2"/>
</dbReference>
<dbReference type="SUPFAM" id="SSF56672">
    <property type="entry name" value="DNA/RNA polymerases"/>
    <property type="match status" value="1"/>
</dbReference>